<proteinExistence type="predicted"/>
<feature type="non-terminal residue" evidence="1">
    <location>
        <position position="1"/>
    </location>
</feature>
<reference evidence="1" key="1">
    <citation type="submission" date="2014-12" db="EMBL/GenBank/DDBJ databases">
        <title>Insight into the proteome of Arion vulgaris.</title>
        <authorList>
            <person name="Aradska J."/>
            <person name="Bulat T."/>
            <person name="Smidak R."/>
            <person name="Sarate P."/>
            <person name="Gangsoo J."/>
            <person name="Sialana F."/>
            <person name="Bilban M."/>
            <person name="Lubec G."/>
        </authorList>
    </citation>
    <scope>NUCLEOTIDE SEQUENCE</scope>
    <source>
        <tissue evidence="1">Skin</tissue>
    </source>
</reference>
<dbReference type="EMBL" id="HACG01041336">
    <property type="protein sequence ID" value="CEK88201.1"/>
    <property type="molecule type" value="Transcribed_RNA"/>
</dbReference>
<sequence length="71" mass="8220">KEIHSSPLEQEPCKVGTQEHLEAVVGNGMQEYEDKVFWKNWTWTRGLGKPWLRTYASQGAKGEEETEKEKV</sequence>
<dbReference type="AlphaFoldDB" id="A0A0B7B7A7"/>
<evidence type="ECO:0000313" key="1">
    <source>
        <dbReference type="EMBL" id="CEK88201.1"/>
    </source>
</evidence>
<organism evidence="1">
    <name type="scientific">Arion vulgaris</name>
    <dbReference type="NCBI Taxonomy" id="1028688"/>
    <lineage>
        <taxon>Eukaryota</taxon>
        <taxon>Metazoa</taxon>
        <taxon>Spiralia</taxon>
        <taxon>Lophotrochozoa</taxon>
        <taxon>Mollusca</taxon>
        <taxon>Gastropoda</taxon>
        <taxon>Heterobranchia</taxon>
        <taxon>Euthyneura</taxon>
        <taxon>Panpulmonata</taxon>
        <taxon>Eupulmonata</taxon>
        <taxon>Stylommatophora</taxon>
        <taxon>Helicina</taxon>
        <taxon>Arionoidea</taxon>
        <taxon>Arionidae</taxon>
        <taxon>Arion</taxon>
    </lineage>
</organism>
<gene>
    <name evidence="1" type="primary">ORF163741</name>
</gene>
<protein>
    <submittedName>
        <fullName evidence="1">Uncharacterized protein</fullName>
    </submittedName>
</protein>
<accession>A0A0B7B7A7</accession>
<name>A0A0B7B7A7_9EUPU</name>